<dbReference type="InterPro" id="IPR013087">
    <property type="entry name" value="Znf_C2H2_type"/>
</dbReference>
<feature type="signal peptide" evidence="6">
    <location>
        <begin position="1"/>
        <end position="26"/>
    </location>
</feature>
<proteinExistence type="predicted"/>
<feature type="domain" description="C2H2-type" evidence="7">
    <location>
        <begin position="211"/>
        <end position="240"/>
    </location>
</feature>
<keyword evidence="1" id="KW-0479">Metal-binding</keyword>
<sequence>MSCSNLILYDLALLFVLRCPKPEGRAKYSISERSYNMFSPVQIKQEYTGVEDANQSGNNGIPSNSDYPVFTNQDVDYMCRQQLQFWGQAQLHQNPIPIDLPTKGDSLARQDLSQMGQTMPQLAVSSYLQQHSMPFQVSPHPQEASNETQTTQQNQSNITQQAQQSQLSQISQQQPSINQSLLGIPSTSPVKHNGPGRPPKASGGTGSLKKLKCQCEVCFKEFGHKSNLFIHMRTHNGERPYKCSQCEKCFTHSGNLAIHMRTHSGERPYACQICGKMFSHSGNLSTHLRTHSGVKPYKCSYCAKEFRHSGNLSIHERIHSGIKPFQCKVCGKQFYHSGNLTTHMKKHPGILNANSEQCENSSDIIVSSVRIVNNSNSVKSECNDEASLDDPSVLRSPPS</sequence>
<evidence type="ECO:0000259" key="7">
    <source>
        <dbReference type="PROSITE" id="PS50157"/>
    </source>
</evidence>
<keyword evidence="2 4" id="KW-0863">Zinc-finger</keyword>
<feature type="region of interest" description="Disordered" evidence="5">
    <location>
        <begin position="380"/>
        <end position="399"/>
    </location>
</feature>
<evidence type="ECO:0000256" key="4">
    <source>
        <dbReference type="PROSITE-ProRule" id="PRU00042"/>
    </source>
</evidence>
<dbReference type="Gene3D" id="3.30.160.60">
    <property type="entry name" value="Classic Zinc Finger"/>
    <property type="match status" value="5"/>
</dbReference>
<dbReference type="Proteomes" id="UP000829291">
    <property type="component" value="Chromosome 4"/>
</dbReference>
<dbReference type="Pfam" id="PF00096">
    <property type="entry name" value="zf-C2H2"/>
    <property type="match status" value="5"/>
</dbReference>
<dbReference type="PANTHER" id="PTHR23235">
    <property type="entry name" value="KRUEPPEL-LIKE TRANSCRIPTION FACTOR"/>
    <property type="match status" value="1"/>
</dbReference>
<evidence type="ECO:0000256" key="2">
    <source>
        <dbReference type="ARBA" id="ARBA00022771"/>
    </source>
</evidence>
<dbReference type="RefSeq" id="XP_046594544.1">
    <property type="nucleotide sequence ID" value="XM_046738588.1"/>
</dbReference>
<dbReference type="PANTHER" id="PTHR23235:SF120">
    <property type="entry name" value="KRUPPEL-LIKE FACTOR 15"/>
    <property type="match status" value="1"/>
</dbReference>
<evidence type="ECO:0000313" key="8">
    <source>
        <dbReference type="Proteomes" id="UP000829291"/>
    </source>
</evidence>
<accession>A0ABM3G2P7</accession>
<evidence type="ECO:0000256" key="1">
    <source>
        <dbReference type="ARBA" id="ARBA00022723"/>
    </source>
</evidence>
<dbReference type="SUPFAM" id="SSF57667">
    <property type="entry name" value="beta-beta-alpha zinc fingers"/>
    <property type="match status" value="3"/>
</dbReference>
<feature type="domain" description="C2H2-type" evidence="7">
    <location>
        <begin position="325"/>
        <end position="349"/>
    </location>
</feature>
<gene>
    <name evidence="9" type="primary">LOC107219598</name>
</gene>
<dbReference type="GeneID" id="107219598"/>
<dbReference type="PROSITE" id="PS50157">
    <property type="entry name" value="ZINC_FINGER_C2H2_2"/>
    <property type="match status" value="5"/>
</dbReference>
<feature type="domain" description="C2H2-type" evidence="7">
    <location>
        <begin position="241"/>
        <end position="268"/>
    </location>
</feature>
<name>A0ABM3G2P7_NEOLC</name>
<dbReference type="SMART" id="SM00355">
    <property type="entry name" value="ZnF_C2H2"/>
    <property type="match status" value="5"/>
</dbReference>
<evidence type="ECO:0000256" key="5">
    <source>
        <dbReference type="SAM" id="MobiDB-lite"/>
    </source>
</evidence>
<evidence type="ECO:0000256" key="3">
    <source>
        <dbReference type="ARBA" id="ARBA00022833"/>
    </source>
</evidence>
<reference evidence="9" key="1">
    <citation type="submission" date="2025-08" db="UniProtKB">
        <authorList>
            <consortium name="RefSeq"/>
        </authorList>
    </citation>
    <scope>IDENTIFICATION</scope>
    <source>
        <tissue evidence="9">Thorax and Abdomen</tissue>
    </source>
</reference>
<feature type="domain" description="C2H2-type" evidence="7">
    <location>
        <begin position="297"/>
        <end position="324"/>
    </location>
</feature>
<dbReference type="PROSITE" id="PS00028">
    <property type="entry name" value="ZINC_FINGER_C2H2_1"/>
    <property type="match status" value="5"/>
</dbReference>
<feature type="compositionally biased region" description="Low complexity" evidence="5">
    <location>
        <begin position="142"/>
        <end position="181"/>
    </location>
</feature>
<feature type="domain" description="C2H2-type" evidence="7">
    <location>
        <begin position="269"/>
        <end position="296"/>
    </location>
</feature>
<feature type="chain" id="PRO_5047198197" evidence="6">
    <location>
        <begin position="27"/>
        <end position="399"/>
    </location>
</feature>
<organism evidence="8 9">
    <name type="scientific">Neodiprion lecontei</name>
    <name type="common">Redheaded pine sawfly</name>
    <dbReference type="NCBI Taxonomy" id="441921"/>
    <lineage>
        <taxon>Eukaryota</taxon>
        <taxon>Metazoa</taxon>
        <taxon>Ecdysozoa</taxon>
        <taxon>Arthropoda</taxon>
        <taxon>Hexapoda</taxon>
        <taxon>Insecta</taxon>
        <taxon>Pterygota</taxon>
        <taxon>Neoptera</taxon>
        <taxon>Endopterygota</taxon>
        <taxon>Hymenoptera</taxon>
        <taxon>Tenthredinoidea</taxon>
        <taxon>Diprionidae</taxon>
        <taxon>Diprioninae</taxon>
        <taxon>Neodiprion</taxon>
    </lineage>
</organism>
<feature type="region of interest" description="Disordered" evidence="5">
    <location>
        <begin position="136"/>
        <end position="207"/>
    </location>
</feature>
<dbReference type="InterPro" id="IPR036236">
    <property type="entry name" value="Znf_C2H2_sf"/>
</dbReference>
<keyword evidence="3" id="KW-0862">Zinc</keyword>
<keyword evidence="6" id="KW-0732">Signal</keyword>
<keyword evidence="8" id="KW-1185">Reference proteome</keyword>
<evidence type="ECO:0000313" key="9">
    <source>
        <dbReference type="RefSeq" id="XP_046594544.1"/>
    </source>
</evidence>
<evidence type="ECO:0000256" key="6">
    <source>
        <dbReference type="SAM" id="SignalP"/>
    </source>
</evidence>
<protein>
    <submittedName>
        <fullName evidence="9">Zinc finger protein 572 isoform X1</fullName>
    </submittedName>
</protein>